<dbReference type="RefSeq" id="WP_394522274.1">
    <property type="nucleotide sequence ID" value="NZ_CP171361.1"/>
</dbReference>
<evidence type="ECO:0000313" key="2">
    <source>
        <dbReference type="EMBL" id="MFG6271684.1"/>
    </source>
</evidence>
<dbReference type="InterPro" id="IPR029044">
    <property type="entry name" value="Nucleotide-diphossugar_trans"/>
</dbReference>
<protein>
    <submittedName>
        <fullName evidence="2">Glycosyltransferase family 2 protein</fullName>
    </submittedName>
</protein>
<reference evidence="2 3" key="1">
    <citation type="submission" date="2024-10" db="EMBL/GenBank/DDBJ databases">
        <authorList>
            <person name="Sang B.-I."/>
            <person name="Prabhaharan D."/>
        </authorList>
    </citation>
    <scope>NUCLEOTIDE SEQUENCE [LARGE SCALE GENOMIC DNA]</scope>
    <source>
        <strain evidence="2 3">MH</strain>
    </source>
</reference>
<dbReference type="PANTHER" id="PTHR22916">
    <property type="entry name" value="GLYCOSYLTRANSFERASE"/>
    <property type="match status" value="1"/>
</dbReference>
<accession>A0ABW7DKL5</accession>
<organism evidence="2 3">
    <name type="scientific">Megasphaera hexanoica</name>
    <dbReference type="NCBI Taxonomy" id="1675036"/>
    <lineage>
        <taxon>Bacteria</taxon>
        <taxon>Bacillati</taxon>
        <taxon>Bacillota</taxon>
        <taxon>Negativicutes</taxon>
        <taxon>Veillonellales</taxon>
        <taxon>Veillonellaceae</taxon>
        <taxon>Megasphaera</taxon>
    </lineage>
</organism>
<name>A0ABW7DKL5_9FIRM</name>
<keyword evidence="3" id="KW-1185">Reference proteome</keyword>
<dbReference type="Gene3D" id="3.90.550.10">
    <property type="entry name" value="Spore Coat Polysaccharide Biosynthesis Protein SpsA, Chain A"/>
    <property type="match status" value="1"/>
</dbReference>
<dbReference type="PANTHER" id="PTHR22916:SF3">
    <property type="entry name" value="UDP-GLCNAC:BETAGAL BETA-1,3-N-ACETYLGLUCOSAMINYLTRANSFERASE-LIKE PROTEIN 1"/>
    <property type="match status" value="1"/>
</dbReference>
<evidence type="ECO:0000313" key="3">
    <source>
        <dbReference type="Proteomes" id="UP001605989"/>
    </source>
</evidence>
<sequence length="342" mass="40146">MPVYNSKKYVEIAIQSILNQSYSNFELIIVDDQSDDNSYFICEKIAQHDNRVKVVQAKQNRGAAAARNLAFDYVQGQYIVFVDSDDTIDQDFLAVAYSYVNDNQIDCVKFGCIEEYFNSDGKKAYSKECCLTEQVYDTPDTIRQQMVRMELIPLFGYLWNTIYRASIILDKGLLFNVQYRVNEDFDFNIRYFKYVQRMQCSSYCGYHYAKRLNSLSLSTKNNDEYYELHMMKIKEFLQSFSSIESIDAQTMSDIFWLYTRFVYSAIQRKTANNEPVNTFIKAIRSSDLFAIYRSVHFVDISVKQKIMILILRSKYEVLIHGVIHGISFVRIHCPFIFAVLKR</sequence>
<dbReference type="CDD" id="cd00761">
    <property type="entry name" value="Glyco_tranf_GTA_type"/>
    <property type="match status" value="1"/>
</dbReference>
<dbReference type="SUPFAM" id="SSF53448">
    <property type="entry name" value="Nucleotide-diphospho-sugar transferases"/>
    <property type="match status" value="1"/>
</dbReference>
<feature type="domain" description="Glycosyltransferase 2-like" evidence="1">
    <location>
        <begin position="1"/>
        <end position="126"/>
    </location>
</feature>
<proteinExistence type="predicted"/>
<evidence type="ECO:0000259" key="1">
    <source>
        <dbReference type="Pfam" id="PF00535"/>
    </source>
</evidence>
<dbReference type="EMBL" id="JBIEKR010000001">
    <property type="protein sequence ID" value="MFG6271684.1"/>
    <property type="molecule type" value="Genomic_DNA"/>
</dbReference>
<comment type="caution">
    <text evidence="2">The sequence shown here is derived from an EMBL/GenBank/DDBJ whole genome shotgun (WGS) entry which is preliminary data.</text>
</comment>
<gene>
    <name evidence="2" type="ORF">ACGTZG_00595</name>
</gene>
<dbReference type="Proteomes" id="UP001605989">
    <property type="component" value="Unassembled WGS sequence"/>
</dbReference>
<dbReference type="InterPro" id="IPR001173">
    <property type="entry name" value="Glyco_trans_2-like"/>
</dbReference>
<dbReference type="Pfam" id="PF00535">
    <property type="entry name" value="Glycos_transf_2"/>
    <property type="match status" value="1"/>
</dbReference>